<dbReference type="PANTHER" id="PTHR43135">
    <property type="entry name" value="ALPHA-D-RIBOSE 1-METHYLPHOSPHONATE 5-TRIPHOSPHATE DIPHOSPHATASE"/>
    <property type="match status" value="1"/>
</dbReference>
<dbReference type="Proteomes" id="UP000199603">
    <property type="component" value="Unassembled WGS sequence"/>
</dbReference>
<dbReference type="EMBL" id="FNAG01000009">
    <property type="protein sequence ID" value="SDD86748.1"/>
    <property type="molecule type" value="Genomic_DNA"/>
</dbReference>
<dbReference type="STRING" id="265719.SAMN04488509_10933"/>
<dbReference type="Pfam" id="PF01979">
    <property type="entry name" value="Amidohydro_1"/>
    <property type="match status" value="1"/>
</dbReference>
<dbReference type="SUPFAM" id="SSF51556">
    <property type="entry name" value="Metallo-dependent hydrolases"/>
    <property type="match status" value="1"/>
</dbReference>
<dbReference type="Gene3D" id="3.40.50.10910">
    <property type="entry name" value="Amidohydrolase"/>
    <property type="match status" value="1"/>
</dbReference>
<dbReference type="InterPro" id="IPR011059">
    <property type="entry name" value="Metal-dep_hydrolase_composite"/>
</dbReference>
<organism evidence="2 3">
    <name type="scientific">Aquimonas voraii</name>
    <dbReference type="NCBI Taxonomy" id="265719"/>
    <lineage>
        <taxon>Bacteria</taxon>
        <taxon>Pseudomonadati</taxon>
        <taxon>Pseudomonadota</taxon>
        <taxon>Gammaproteobacteria</taxon>
        <taxon>Lysobacterales</taxon>
        <taxon>Lysobacteraceae</taxon>
        <taxon>Aquimonas</taxon>
    </lineage>
</organism>
<proteinExistence type="predicted"/>
<dbReference type="InterPro" id="IPR032466">
    <property type="entry name" value="Metal_Hydrolase"/>
</dbReference>
<dbReference type="Gene3D" id="3.30.110.90">
    <property type="entry name" value="Amidohydrolase"/>
    <property type="match status" value="1"/>
</dbReference>
<dbReference type="InterPro" id="IPR006680">
    <property type="entry name" value="Amidohydro-rel"/>
</dbReference>
<dbReference type="SUPFAM" id="SSF51338">
    <property type="entry name" value="Composite domain of metallo-dependent hydrolases"/>
    <property type="match status" value="1"/>
</dbReference>
<name>A0A1G6Y8L0_9GAMM</name>
<keyword evidence="3" id="KW-1185">Reference proteome</keyword>
<evidence type="ECO:0000313" key="2">
    <source>
        <dbReference type="EMBL" id="SDD86748.1"/>
    </source>
</evidence>
<gene>
    <name evidence="2" type="ORF">SAMN04488509_10933</name>
</gene>
<dbReference type="Gene3D" id="1.20.58.520">
    <property type="entry name" value="Amidohydrolase"/>
    <property type="match status" value="1"/>
</dbReference>
<dbReference type="InterPro" id="IPR051781">
    <property type="entry name" value="Metallo-dep_Hydrolase"/>
</dbReference>
<dbReference type="GO" id="GO:0016810">
    <property type="term" value="F:hydrolase activity, acting on carbon-nitrogen (but not peptide) bonds"/>
    <property type="evidence" value="ECO:0007669"/>
    <property type="project" value="InterPro"/>
</dbReference>
<dbReference type="AlphaFoldDB" id="A0A1G6Y8L0"/>
<sequence length="602" mass="62896">MARLSTPALIAALSGVALIALIALSEGPKSPAKPPAHDAGPEAFLIRGARVFDGDRLWPRADVSVRNGRIEAIAESLPADGLTVVEADGQTLLPGFIDAHVHAYGEARREALRFGTTTVLDMFGDPALLQSARAERESLGTSDRADLWGAGMLATAQGGHGTQFGVAVATVDAPEAAQAWVAARRAEGSDFIKLVREDLSAYREKERMPTLDAARSQAVITAAKAQGLRALAHVSTVANAIEVLEQGADGLVHVPQDAGDDRALVEAARVRSAFVTPTLSVIAAFSGVDSDLADHPRLAERLSAGQREQLRGRPSFGPLAAQLIERAKARVAALHAAGVPVLAGTDAPNPGTAFGISMHGELALLVEAGLSPLEALRAATSVPAQQFGLTDRGRIGPGLRADLVLVEGDPSADIRATRELVSVWKNGRRVDPRPPAESEAKLAPGQLADFDVDALPPSWMPASDQMRGGRSTARIARIADGAADSAGALRVEVELAEQGTDGQPAWAGVFFSPGSAPMAPVDARAVTRLHLQVRSATPLQLLLFSGEGAPTVVPLAAGTEWRSVEIDLENLAGLDRSRLRGISLSATGSGAQRFDVDQVEVR</sequence>
<evidence type="ECO:0000259" key="1">
    <source>
        <dbReference type="Pfam" id="PF01979"/>
    </source>
</evidence>
<dbReference type="OrthoDB" id="6190564at2"/>
<dbReference type="PANTHER" id="PTHR43135:SF3">
    <property type="entry name" value="ALPHA-D-RIBOSE 1-METHYLPHOSPHONATE 5-TRIPHOSPHATE DIPHOSPHATASE"/>
    <property type="match status" value="1"/>
</dbReference>
<evidence type="ECO:0000313" key="3">
    <source>
        <dbReference type="Proteomes" id="UP000199603"/>
    </source>
</evidence>
<accession>A0A1G6Y8L0</accession>
<dbReference type="RefSeq" id="WP_091243689.1">
    <property type="nucleotide sequence ID" value="NZ_FNAG01000009.1"/>
</dbReference>
<protein>
    <submittedName>
        <fullName evidence="2">Imidazolonepropionase</fullName>
    </submittedName>
</protein>
<feature type="domain" description="Amidohydrolase-related" evidence="1">
    <location>
        <begin position="91"/>
        <end position="430"/>
    </location>
</feature>
<dbReference type="Gene3D" id="2.30.40.10">
    <property type="entry name" value="Urease, subunit C, domain 1"/>
    <property type="match status" value="1"/>
</dbReference>
<reference evidence="2 3" key="1">
    <citation type="submission" date="2016-10" db="EMBL/GenBank/DDBJ databases">
        <authorList>
            <person name="de Groot N.N."/>
        </authorList>
    </citation>
    <scope>NUCLEOTIDE SEQUENCE [LARGE SCALE GENOMIC DNA]</scope>
    <source>
        <strain evidence="2 3">DSM 16957</strain>
    </source>
</reference>